<comment type="similarity">
    <text evidence="2">Belongs to the polysaccharide deacetylase family.</text>
</comment>
<dbReference type="InterPro" id="IPR050248">
    <property type="entry name" value="Polysacc_deacetylase_ArnD"/>
</dbReference>
<proteinExistence type="inferred from homology"/>
<comment type="function">
    <text evidence="1">Is involved in generating a small heat-stable compound (Nod), an acylated oligomer of N-acetylglucosamine, that stimulates mitosis in various plant protoplasts.</text>
</comment>
<dbReference type="PROSITE" id="PS51677">
    <property type="entry name" value="NODB"/>
    <property type="match status" value="1"/>
</dbReference>
<keyword evidence="7" id="KW-0812">Transmembrane</keyword>
<dbReference type="GO" id="GO:0046872">
    <property type="term" value="F:metal ion binding"/>
    <property type="evidence" value="ECO:0007669"/>
    <property type="project" value="UniProtKB-KW"/>
</dbReference>
<reference evidence="9" key="1">
    <citation type="journal article" date="2014" name="Int. J. Syst. Evol. Microbiol.">
        <title>Complete genome sequence of Corynebacterium casei LMG S-19264T (=DSM 44701T), isolated from a smear-ripened cheese.</title>
        <authorList>
            <consortium name="US DOE Joint Genome Institute (JGI-PGF)"/>
            <person name="Walter F."/>
            <person name="Albersmeier A."/>
            <person name="Kalinowski J."/>
            <person name="Ruckert C."/>
        </authorList>
    </citation>
    <scope>NUCLEOTIDE SEQUENCE</scope>
    <source>
        <strain evidence="9">KCTC 42590</strain>
    </source>
</reference>
<dbReference type="InterPro" id="IPR002509">
    <property type="entry name" value="NODB_dom"/>
</dbReference>
<dbReference type="GO" id="GO:0016810">
    <property type="term" value="F:hydrolase activity, acting on carbon-nitrogen (but not peptide) bonds"/>
    <property type="evidence" value="ECO:0007669"/>
    <property type="project" value="InterPro"/>
</dbReference>
<keyword evidence="10" id="KW-1185">Reference proteome</keyword>
<evidence type="ECO:0000313" key="10">
    <source>
        <dbReference type="Proteomes" id="UP000630923"/>
    </source>
</evidence>
<protein>
    <recommendedName>
        <fullName evidence="3">Chitooligosaccharide deacetylase</fullName>
    </recommendedName>
    <alternativeName>
        <fullName evidence="6">Nodulation protein B</fullName>
    </alternativeName>
</protein>
<evidence type="ECO:0000256" key="3">
    <source>
        <dbReference type="ARBA" id="ARBA00020071"/>
    </source>
</evidence>
<comment type="caution">
    <text evidence="9">The sequence shown here is derived from an EMBL/GenBank/DDBJ whole genome shotgun (WGS) entry which is preliminary data.</text>
</comment>
<dbReference type="GO" id="GO:0016020">
    <property type="term" value="C:membrane"/>
    <property type="evidence" value="ECO:0007669"/>
    <property type="project" value="TreeGrafter"/>
</dbReference>
<keyword evidence="7" id="KW-0472">Membrane</keyword>
<evidence type="ECO:0000256" key="5">
    <source>
        <dbReference type="ARBA" id="ARBA00022801"/>
    </source>
</evidence>
<dbReference type="SUPFAM" id="SSF88713">
    <property type="entry name" value="Glycoside hydrolase/deacetylase"/>
    <property type="match status" value="1"/>
</dbReference>
<organism evidence="9 10">
    <name type="scientific">Kordiimonas sediminis</name>
    <dbReference type="NCBI Taxonomy" id="1735581"/>
    <lineage>
        <taxon>Bacteria</taxon>
        <taxon>Pseudomonadati</taxon>
        <taxon>Pseudomonadota</taxon>
        <taxon>Alphaproteobacteria</taxon>
        <taxon>Kordiimonadales</taxon>
        <taxon>Kordiimonadaceae</taxon>
        <taxon>Kordiimonas</taxon>
    </lineage>
</organism>
<evidence type="ECO:0000313" key="9">
    <source>
        <dbReference type="EMBL" id="GHF25449.1"/>
    </source>
</evidence>
<dbReference type="PANTHER" id="PTHR10587">
    <property type="entry name" value="GLYCOSYL TRANSFERASE-RELATED"/>
    <property type="match status" value="1"/>
</dbReference>
<dbReference type="Gene3D" id="3.20.20.370">
    <property type="entry name" value="Glycoside hydrolase/deacetylase"/>
    <property type="match status" value="1"/>
</dbReference>
<dbReference type="InterPro" id="IPR011330">
    <property type="entry name" value="Glyco_hydro/deAcase_b/a-brl"/>
</dbReference>
<evidence type="ECO:0000256" key="7">
    <source>
        <dbReference type="SAM" id="Phobius"/>
    </source>
</evidence>
<dbReference type="PANTHER" id="PTHR10587:SF133">
    <property type="entry name" value="CHITIN DEACETYLASE 1-RELATED"/>
    <property type="match status" value="1"/>
</dbReference>
<accession>A0A919AUC2</accession>
<name>A0A919AUC2_9PROT</name>
<feature type="domain" description="NodB homology" evidence="8">
    <location>
        <begin position="54"/>
        <end position="238"/>
    </location>
</feature>
<dbReference type="AlphaFoldDB" id="A0A919AUC2"/>
<keyword evidence="7" id="KW-1133">Transmembrane helix</keyword>
<evidence type="ECO:0000256" key="4">
    <source>
        <dbReference type="ARBA" id="ARBA00022723"/>
    </source>
</evidence>
<evidence type="ECO:0000256" key="1">
    <source>
        <dbReference type="ARBA" id="ARBA00003236"/>
    </source>
</evidence>
<dbReference type="Proteomes" id="UP000630923">
    <property type="component" value="Unassembled WGS sequence"/>
</dbReference>
<keyword evidence="5" id="KW-0378">Hydrolase</keyword>
<keyword evidence="4" id="KW-0479">Metal-binding</keyword>
<evidence type="ECO:0000256" key="6">
    <source>
        <dbReference type="ARBA" id="ARBA00032976"/>
    </source>
</evidence>
<evidence type="ECO:0000259" key="8">
    <source>
        <dbReference type="PROSITE" id="PS51677"/>
    </source>
</evidence>
<dbReference type="EMBL" id="BNCI01000002">
    <property type="protein sequence ID" value="GHF25449.1"/>
    <property type="molecule type" value="Genomic_DNA"/>
</dbReference>
<reference evidence="9" key="2">
    <citation type="submission" date="2020-09" db="EMBL/GenBank/DDBJ databases">
        <authorList>
            <person name="Sun Q."/>
            <person name="Kim S."/>
        </authorList>
    </citation>
    <scope>NUCLEOTIDE SEQUENCE</scope>
    <source>
        <strain evidence="9">KCTC 42590</strain>
    </source>
</reference>
<dbReference type="GO" id="GO:0005975">
    <property type="term" value="P:carbohydrate metabolic process"/>
    <property type="evidence" value="ECO:0007669"/>
    <property type="project" value="InterPro"/>
</dbReference>
<evidence type="ECO:0000256" key="2">
    <source>
        <dbReference type="ARBA" id="ARBA00010973"/>
    </source>
</evidence>
<dbReference type="Pfam" id="PF01522">
    <property type="entry name" value="Polysacc_deac_1"/>
    <property type="match status" value="1"/>
</dbReference>
<gene>
    <name evidence="9" type="ORF">GCM10017044_20320</name>
</gene>
<sequence>MGAIPLGSIINMLFSYILVGVTVLAIVVFFWFLFPFLERKREEKSLADYCKEHCYLVLTFDDGPCELVTSPLLDLLSRRNVKASFFALGNKITRSKGLVRRLITEGHDLGSHSQNHLNAWKAFPGPVLKDIRTGIMSVKSIGGNESLFRPPYGKMTLLTYLLAKKNGLETCWWTNDPKDSLVNPKGHSDVLTQIQIDRGGILLLHDNDEYPNTDHTQYVLELVKSVIDLAEQENLQILTYSELLSHYKLRLQKLTN</sequence>
<feature type="transmembrane region" description="Helical" evidence="7">
    <location>
        <begin position="12"/>
        <end position="34"/>
    </location>
</feature>